<organism evidence="1">
    <name type="scientific">Eutreptiella gymnastica</name>
    <dbReference type="NCBI Taxonomy" id="73025"/>
    <lineage>
        <taxon>Eukaryota</taxon>
        <taxon>Discoba</taxon>
        <taxon>Euglenozoa</taxon>
        <taxon>Euglenida</taxon>
        <taxon>Spirocuta</taxon>
        <taxon>Euglenophyceae</taxon>
        <taxon>Eutreptiales</taxon>
        <taxon>Eutreptiaceae</taxon>
        <taxon>Eutreptiella</taxon>
    </lineage>
</organism>
<evidence type="ECO:0000313" key="1">
    <source>
        <dbReference type="EMBL" id="CAE0799885.1"/>
    </source>
</evidence>
<protein>
    <submittedName>
        <fullName evidence="1">Uncharacterized protein</fullName>
    </submittedName>
</protein>
<proteinExistence type="predicted"/>
<accession>A0A7S4FJW8</accession>
<sequence length="102" mass="11004">MNVACHAMPCPRDSPSLLWRPPEHPKLNPNLLLAQTCVRSEVSDVAEHLCGSPAAEPAVDVLAPVWTAADTLRPTTRCAAHVKPVLEKRVRKKVSCGGAKMC</sequence>
<gene>
    <name evidence="1" type="ORF">EGYM00163_LOCUS11006</name>
</gene>
<reference evidence="1" key="1">
    <citation type="submission" date="2021-01" db="EMBL/GenBank/DDBJ databases">
        <authorList>
            <person name="Corre E."/>
            <person name="Pelletier E."/>
            <person name="Niang G."/>
            <person name="Scheremetjew M."/>
            <person name="Finn R."/>
            <person name="Kale V."/>
            <person name="Holt S."/>
            <person name="Cochrane G."/>
            <person name="Meng A."/>
            <person name="Brown T."/>
            <person name="Cohen L."/>
        </authorList>
    </citation>
    <scope>NUCLEOTIDE SEQUENCE</scope>
    <source>
        <strain evidence="1">CCMP1594</strain>
    </source>
</reference>
<name>A0A7S4FJW8_9EUGL</name>
<dbReference type="AlphaFoldDB" id="A0A7S4FJW8"/>
<dbReference type="EMBL" id="HBJA01032881">
    <property type="protein sequence ID" value="CAE0799885.1"/>
    <property type="molecule type" value="Transcribed_RNA"/>
</dbReference>